<evidence type="ECO:0000256" key="5">
    <source>
        <dbReference type="ARBA" id="ARBA00022729"/>
    </source>
</evidence>
<feature type="chain" id="PRO_5019434831" evidence="8">
    <location>
        <begin position="23"/>
        <end position="488"/>
    </location>
</feature>
<keyword evidence="7" id="KW-0998">Cell outer membrane</keyword>
<dbReference type="Gene3D" id="2.40.160.60">
    <property type="entry name" value="Outer membrane protein transport protein (OMPP1/FadL/TodX)"/>
    <property type="match status" value="1"/>
</dbReference>
<dbReference type="InterPro" id="IPR005017">
    <property type="entry name" value="OMPP1/FadL/TodX"/>
</dbReference>
<evidence type="ECO:0000256" key="7">
    <source>
        <dbReference type="ARBA" id="ARBA00023237"/>
    </source>
</evidence>
<dbReference type="PANTHER" id="PTHR35093">
    <property type="entry name" value="OUTER MEMBRANE PROTEIN NMB0088-RELATED"/>
    <property type="match status" value="1"/>
</dbReference>
<accession>A0A437QFU7</accession>
<evidence type="ECO:0000256" key="8">
    <source>
        <dbReference type="SAM" id="SignalP"/>
    </source>
</evidence>
<reference evidence="9 10" key="1">
    <citation type="submission" date="2019-01" db="EMBL/GenBank/DDBJ databases">
        <authorList>
            <person name="Chen W.-M."/>
        </authorList>
    </citation>
    <scope>NUCLEOTIDE SEQUENCE [LARGE SCALE GENOMIC DNA]</scope>
    <source>
        <strain evidence="9 10">KYPC3</strain>
    </source>
</reference>
<evidence type="ECO:0000256" key="1">
    <source>
        <dbReference type="ARBA" id="ARBA00004571"/>
    </source>
</evidence>
<sequence length="488" mass="53378">MFKPSSIAVAIACLLHTGLAHAEGYKLYEQSVSSMGNAYAGRGAQISDASLVYSNPAALSQLKGPQWAGGLNIIDADTQYRDVAAANANGAAVIGRSSGKNSLIEAVPFAFFADELNDDVHYGFGFYVPFGLSSDYDHDWAGRYFADETAIQVLALQGSVSYELTPQWSIGLGLNLNHAEGTLSKYKDHNGLCETGSKINAIYQRDVYNAAYCDSHYEVSGDDVAAGYSLGLHGQPMSGLKLAIVYHSELKFTLQGDSVIRNTPITGANVAGSANYIVVAPQLPAIDKATGKLAAQSQLTEASQLALTTPANLMLSLDQQLTSDWSWQASVNWTGWSAFKNIEIVSVDAKPSLSLSTSQPQNLAKPGYIGYIPEYWRDSWSTALGLTWQYQPDLTLKTGVAYDENPISQSHKTARVPTADRLWWTVGANWTINRHWTLDLAYGYMWMSALSINEHEFNANDQRIYKSQLQASFKNHAQVLGMQLNYRY</sequence>
<dbReference type="PANTHER" id="PTHR35093:SF8">
    <property type="entry name" value="OUTER MEMBRANE PROTEIN NMB0088-RELATED"/>
    <property type="match status" value="1"/>
</dbReference>
<evidence type="ECO:0000256" key="6">
    <source>
        <dbReference type="ARBA" id="ARBA00023136"/>
    </source>
</evidence>
<name>A0A437QFU7_9GAMM</name>
<evidence type="ECO:0000256" key="3">
    <source>
        <dbReference type="ARBA" id="ARBA00022452"/>
    </source>
</evidence>
<evidence type="ECO:0000313" key="10">
    <source>
        <dbReference type="Proteomes" id="UP000283077"/>
    </source>
</evidence>
<feature type="signal peptide" evidence="8">
    <location>
        <begin position="1"/>
        <end position="22"/>
    </location>
</feature>
<organism evidence="9 10">
    <name type="scientific">Rheinheimera riviphila</name>
    <dbReference type="NCBI Taxonomy" id="1834037"/>
    <lineage>
        <taxon>Bacteria</taxon>
        <taxon>Pseudomonadati</taxon>
        <taxon>Pseudomonadota</taxon>
        <taxon>Gammaproteobacteria</taxon>
        <taxon>Chromatiales</taxon>
        <taxon>Chromatiaceae</taxon>
        <taxon>Rheinheimera</taxon>
    </lineage>
</organism>
<dbReference type="SUPFAM" id="SSF56935">
    <property type="entry name" value="Porins"/>
    <property type="match status" value="1"/>
</dbReference>
<keyword evidence="4" id="KW-0812">Transmembrane</keyword>
<keyword evidence="3" id="KW-1134">Transmembrane beta strand</keyword>
<dbReference type="AlphaFoldDB" id="A0A437QFU7"/>
<evidence type="ECO:0000256" key="4">
    <source>
        <dbReference type="ARBA" id="ARBA00022692"/>
    </source>
</evidence>
<comment type="subcellular location">
    <subcellularLocation>
        <location evidence="1">Cell outer membrane</location>
        <topology evidence="1">Multi-pass membrane protein</topology>
    </subcellularLocation>
</comment>
<comment type="similarity">
    <text evidence="2">Belongs to the OmpP1/FadL family.</text>
</comment>
<dbReference type="OrthoDB" id="19849at2"/>
<evidence type="ECO:0000256" key="2">
    <source>
        <dbReference type="ARBA" id="ARBA00008163"/>
    </source>
</evidence>
<dbReference type="Pfam" id="PF03349">
    <property type="entry name" value="Toluene_X"/>
    <property type="match status" value="1"/>
</dbReference>
<evidence type="ECO:0000313" key="9">
    <source>
        <dbReference type="EMBL" id="RVU33407.1"/>
    </source>
</evidence>
<keyword evidence="5 8" id="KW-0732">Signal</keyword>
<dbReference type="RefSeq" id="WP_127700515.1">
    <property type="nucleotide sequence ID" value="NZ_SACS01000022.1"/>
</dbReference>
<protein>
    <submittedName>
        <fullName evidence="9">Transporter</fullName>
    </submittedName>
</protein>
<keyword evidence="6" id="KW-0472">Membrane</keyword>
<dbReference type="Proteomes" id="UP000283077">
    <property type="component" value="Unassembled WGS sequence"/>
</dbReference>
<gene>
    <name evidence="9" type="ORF">EOE67_16935</name>
</gene>
<proteinExistence type="inferred from homology"/>
<keyword evidence="10" id="KW-1185">Reference proteome</keyword>
<dbReference type="GO" id="GO:0015483">
    <property type="term" value="F:long-chain fatty acid transporting porin activity"/>
    <property type="evidence" value="ECO:0007669"/>
    <property type="project" value="TreeGrafter"/>
</dbReference>
<dbReference type="GO" id="GO:0009279">
    <property type="term" value="C:cell outer membrane"/>
    <property type="evidence" value="ECO:0007669"/>
    <property type="project" value="UniProtKB-SubCell"/>
</dbReference>
<dbReference type="EMBL" id="SACS01000022">
    <property type="protein sequence ID" value="RVU33407.1"/>
    <property type="molecule type" value="Genomic_DNA"/>
</dbReference>
<comment type="caution">
    <text evidence="9">The sequence shown here is derived from an EMBL/GenBank/DDBJ whole genome shotgun (WGS) entry which is preliminary data.</text>
</comment>